<name>A0A151WH98_9HYME</name>
<dbReference type="Proteomes" id="UP000075809">
    <property type="component" value="Unassembled WGS sequence"/>
</dbReference>
<proteinExistence type="predicted"/>
<gene>
    <name evidence="1" type="ORF">ALC60_13770</name>
</gene>
<keyword evidence="2" id="KW-1185">Reference proteome</keyword>
<evidence type="ECO:0000313" key="1">
    <source>
        <dbReference type="EMBL" id="KYQ47213.1"/>
    </source>
</evidence>
<accession>A0A151WH98</accession>
<evidence type="ECO:0000313" key="2">
    <source>
        <dbReference type="Proteomes" id="UP000075809"/>
    </source>
</evidence>
<dbReference type="AlphaFoldDB" id="A0A151WH98"/>
<reference evidence="1 2" key="1">
    <citation type="submission" date="2015-09" db="EMBL/GenBank/DDBJ databases">
        <title>Trachymyrmex zeteki WGS genome.</title>
        <authorList>
            <person name="Nygaard S."/>
            <person name="Hu H."/>
            <person name="Boomsma J."/>
            <person name="Zhang G."/>
        </authorList>
    </citation>
    <scope>NUCLEOTIDE SEQUENCE [LARGE SCALE GENOMIC DNA]</scope>
    <source>
        <strain evidence="1">Tzet28-1</strain>
        <tissue evidence="1">Whole body</tissue>
    </source>
</reference>
<sequence>MFLIISDALHSLTSKELEYTPKIILQRKFENFIDLLWGRLSEHIGADSEVQGYRRCLEHYNLSSHQTHIDEPAPLIKNYGECRLVKSRDKRASFRTAYSRYQFCKGTPLEKRLARGDRCIEAVGRGVSRARYSVFA</sequence>
<organism evidence="1 2">
    <name type="scientific">Mycetomoellerius zeteki</name>
    <dbReference type="NCBI Taxonomy" id="64791"/>
    <lineage>
        <taxon>Eukaryota</taxon>
        <taxon>Metazoa</taxon>
        <taxon>Ecdysozoa</taxon>
        <taxon>Arthropoda</taxon>
        <taxon>Hexapoda</taxon>
        <taxon>Insecta</taxon>
        <taxon>Pterygota</taxon>
        <taxon>Neoptera</taxon>
        <taxon>Endopterygota</taxon>
        <taxon>Hymenoptera</taxon>
        <taxon>Apocrita</taxon>
        <taxon>Aculeata</taxon>
        <taxon>Formicoidea</taxon>
        <taxon>Formicidae</taxon>
        <taxon>Myrmicinae</taxon>
        <taxon>Mycetomoellerius</taxon>
    </lineage>
</organism>
<dbReference type="EMBL" id="KQ983129">
    <property type="protein sequence ID" value="KYQ47213.1"/>
    <property type="molecule type" value="Genomic_DNA"/>
</dbReference>
<protein>
    <submittedName>
        <fullName evidence="1">Uncharacterized protein</fullName>
    </submittedName>
</protein>